<dbReference type="InterPro" id="IPR018247">
    <property type="entry name" value="EF_Hand_1_Ca_BS"/>
</dbReference>
<dbReference type="PROSITE" id="PS00018">
    <property type="entry name" value="EF_HAND_1"/>
    <property type="match status" value="1"/>
</dbReference>
<dbReference type="AlphaFoldDB" id="A0AAE0GAU3"/>
<reference evidence="3 4" key="1">
    <citation type="journal article" date="2015" name="Genome Biol. Evol.">
        <title>Comparative Genomics of a Bacterivorous Green Alga Reveals Evolutionary Causalities and Consequences of Phago-Mixotrophic Mode of Nutrition.</title>
        <authorList>
            <person name="Burns J.A."/>
            <person name="Paasch A."/>
            <person name="Narechania A."/>
            <person name="Kim E."/>
        </authorList>
    </citation>
    <scope>NUCLEOTIDE SEQUENCE [LARGE SCALE GENOMIC DNA]</scope>
    <source>
        <strain evidence="3 4">PLY_AMNH</strain>
    </source>
</reference>
<proteinExistence type="predicted"/>
<evidence type="ECO:0000313" key="4">
    <source>
        <dbReference type="Proteomes" id="UP001190700"/>
    </source>
</evidence>
<evidence type="ECO:0000256" key="1">
    <source>
        <dbReference type="ARBA" id="ARBA00022837"/>
    </source>
</evidence>
<feature type="region of interest" description="Disordered" evidence="2">
    <location>
        <begin position="1"/>
        <end position="21"/>
    </location>
</feature>
<feature type="region of interest" description="Disordered" evidence="2">
    <location>
        <begin position="370"/>
        <end position="409"/>
    </location>
</feature>
<comment type="caution">
    <text evidence="3">The sequence shown here is derived from an EMBL/GenBank/DDBJ whole genome shotgun (WGS) entry which is preliminary data.</text>
</comment>
<accession>A0AAE0GAU3</accession>
<organism evidence="3 4">
    <name type="scientific">Cymbomonas tetramitiformis</name>
    <dbReference type="NCBI Taxonomy" id="36881"/>
    <lineage>
        <taxon>Eukaryota</taxon>
        <taxon>Viridiplantae</taxon>
        <taxon>Chlorophyta</taxon>
        <taxon>Pyramimonadophyceae</taxon>
        <taxon>Pyramimonadales</taxon>
        <taxon>Pyramimonadaceae</taxon>
        <taxon>Cymbomonas</taxon>
    </lineage>
</organism>
<protein>
    <recommendedName>
        <fullName evidence="5">EF-hand domain-containing protein</fullName>
    </recommendedName>
</protein>
<feature type="compositionally biased region" description="Polar residues" evidence="2">
    <location>
        <begin position="399"/>
        <end position="409"/>
    </location>
</feature>
<dbReference type="InterPro" id="IPR011992">
    <property type="entry name" value="EF-hand-dom_pair"/>
</dbReference>
<keyword evidence="1" id="KW-0106">Calcium</keyword>
<evidence type="ECO:0000256" key="2">
    <source>
        <dbReference type="SAM" id="MobiDB-lite"/>
    </source>
</evidence>
<dbReference type="SUPFAM" id="SSF47473">
    <property type="entry name" value="EF-hand"/>
    <property type="match status" value="1"/>
</dbReference>
<gene>
    <name evidence="3" type="ORF">CYMTET_17285</name>
</gene>
<feature type="non-terminal residue" evidence="3">
    <location>
        <position position="1"/>
    </location>
</feature>
<keyword evidence="4" id="KW-1185">Reference proteome</keyword>
<name>A0AAE0GAU3_9CHLO</name>
<sequence>RSLQREQEDKQRQERDKSQLETMQARLKRLQEEEDERQRHKAEAARIEAERLSVLADEKATLKKNCQAALDQLGPTDPETSHALTVGFSLKPGETSEAVLDWLRSEVKKFQSRVRALQQDVAGLLDVVTQLWDILGIGEGVRLETLDRIRKLPLYQGKWKLQEMIPILEMEIAAAREKQYNMILRAQALWDTLETPLHVRQEFMNKHSGLTEANLAALQEGVNELEARVCAVPEEEDFFMQLKNYMAYTRIRLPDLIARTDSNADGLLQVEELEGACQRVGIPYTQRTLNHFQQRMGFVDGAVPIRQFYQAFRKHEKHLMSHGMVLERAAMITTPAGAARASLSLEPPGVVEAFPEGPAWTPPRLIVPSTLEPGSVLGSPPEVGVPAADDDFRIRARGSLNSHRSPPRR</sequence>
<evidence type="ECO:0008006" key="5">
    <source>
        <dbReference type="Google" id="ProtNLM"/>
    </source>
</evidence>
<dbReference type="EMBL" id="LGRX02007668">
    <property type="protein sequence ID" value="KAK3274530.1"/>
    <property type="molecule type" value="Genomic_DNA"/>
</dbReference>
<dbReference type="Proteomes" id="UP001190700">
    <property type="component" value="Unassembled WGS sequence"/>
</dbReference>
<evidence type="ECO:0000313" key="3">
    <source>
        <dbReference type="EMBL" id="KAK3274530.1"/>
    </source>
</evidence>
<feature type="compositionally biased region" description="Basic and acidic residues" evidence="2">
    <location>
        <begin position="1"/>
        <end position="19"/>
    </location>
</feature>